<proteinExistence type="inferred from homology"/>
<evidence type="ECO:0000256" key="1">
    <source>
        <dbReference type="ARBA" id="ARBA00006479"/>
    </source>
</evidence>
<evidence type="ECO:0000313" key="3">
    <source>
        <dbReference type="EMBL" id="ETX13836.1"/>
    </source>
</evidence>
<name>X7EF49_9RHOB</name>
<dbReference type="STRING" id="1449350.OCH239_06485"/>
<dbReference type="Gene3D" id="1.10.10.10">
    <property type="entry name" value="Winged helix-like DNA-binding domain superfamily/Winged helix DNA-binding domain"/>
    <property type="match status" value="1"/>
</dbReference>
<dbReference type="SUPFAM" id="SSF53067">
    <property type="entry name" value="Actin-like ATPase domain"/>
    <property type="match status" value="1"/>
</dbReference>
<dbReference type="SUPFAM" id="SSF46785">
    <property type="entry name" value="Winged helix' DNA-binding domain"/>
    <property type="match status" value="1"/>
</dbReference>
<comment type="similarity">
    <text evidence="1">Belongs to the ROK (NagC/XylR) family.</text>
</comment>
<dbReference type="OrthoDB" id="49685at2"/>
<sequence>MPPAQSPVPRPDEPAPFGARGSNQSGMRAHNERLVLSLVRRHGALSKAEIARSTGLSAQTVSVIMRELEAEGLLMKGEKVRGKVGQPSVPMRLVPGGAYFFGLKIGRRTVELILLNFTGEVMGRRRAAHRYPTPDSTVSFVTEGVAALRDLLPDDAGDRIAGLGIAMPFLLWDWARSLGMDAEEMEGWRRRDIGAELGDHLDMPVFLQNDATSACGAELVFGGAPARDFLYFYIGTFIGGGVVLNGNVFAGATGNAGALGSMPVPTSRGVQQLIDVASLSGLEAEVIASGANADRIWESAEGWSLPDDAVARWIDGASEGIAYAATAAASIVDFPIVMVDGWMPRSLRARLVQATRDALERIDLKGLEPPAIVEGTVGADARTLGAASLPLSERYLVDNSALLRAG</sequence>
<dbReference type="Proteomes" id="UP000022447">
    <property type="component" value="Unassembled WGS sequence"/>
</dbReference>
<gene>
    <name evidence="3" type="ORF">OCH239_06485</name>
</gene>
<comment type="caution">
    <text evidence="3">The sequence shown here is derived from an EMBL/GenBank/DDBJ whole genome shotgun (WGS) entry which is preliminary data.</text>
</comment>
<dbReference type="PANTHER" id="PTHR18964">
    <property type="entry name" value="ROK (REPRESSOR, ORF, KINASE) FAMILY"/>
    <property type="match status" value="1"/>
</dbReference>
<organism evidence="3 4">
    <name type="scientific">Roseivivax halodurans JCM 10272</name>
    <dbReference type="NCBI Taxonomy" id="1449350"/>
    <lineage>
        <taxon>Bacteria</taxon>
        <taxon>Pseudomonadati</taxon>
        <taxon>Pseudomonadota</taxon>
        <taxon>Alphaproteobacteria</taxon>
        <taxon>Rhodobacterales</taxon>
        <taxon>Roseobacteraceae</taxon>
        <taxon>Roseivivax</taxon>
    </lineage>
</organism>
<dbReference type="AlphaFoldDB" id="X7EF49"/>
<dbReference type="Gene3D" id="3.30.420.40">
    <property type="match status" value="2"/>
</dbReference>
<evidence type="ECO:0000313" key="4">
    <source>
        <dbReference type="Proteomes" id="UP000022447"/>
    </source>
</evidence>
<dbReference type="InterPro" id="IPR036388">
    <property type="entry name" value="WH-like_DNA-bd_sf"/>
</dbReference>
<dbReference type="CDD" id="cd23763">
    <property type="entry name" value="ASKHA_ATPase_ROK"/>
    <property type="match status" value="1"/>
</dbReference>
<protein>
    <submittedName>
        <fullName evidence="3">ROK family transcriptional regulator</fullName>
    </submittedName>
</protein>
<evidence type="ECO:0000256" key="2">
    <source>
        <dbReference type="SAM" id="MobiDB-lite"/>
    </source>
</evidence>
<dbReference type="InterPro" id="IPR036390">
    <property type="entry name" value="WH_DNA-bd_sf"/>
</dbReference>
<accession>X7EF49</accession>
<keyword evidence="4" id="KW-1185">Reference proteome</keyword>
<dbReference type="PANTHER" id="PTHR18964:SF149">
    <property type="entry name" value="BIFUNCTIONAL UDP-N-ACETYLGLUCOSAMINE 2-EPIMERASE_N-ACETYLMANNOSAMINE KINASE"/>
    <property type="match status" value="1"/>
</dbReference>
<feature type="region of interest" description="Disordered" evidence="2">
    <location>
        <begin position="1"/>
        <end position="26"/>
    </location>
</feature>
<dbReference type="InterPro" id="IPR000600">
    <property type="entry name" value="ROK"/>
</dbReference>
<reference evidence="3 4" key="1">
    <citation type="submission" date="2014-01" db="EMBL/GenBank/DDBJ databases">
        <title>Roseivivax halodurans JCM 10272 Genome Sequencing.</title>
        <authorList>
            <person name="Lai Q."/>
            <person name="Li G."/>
            <person name="Shao Z."/>
        </authorList>
    </citation>
    <scope>NUCLEOTIDE SEQUENCE [LARGE SCALE GENOMIC DNA]</scope>
    <source>
        <strain evidence="3 4">JCM 10272</strain>
    </source>
</reference>
<dbReference type="eggNOG" id="COG2345">
    <property type="taxonomic scope" value="Bacteria"/>
</dbReference>
<dbReference type="EMBL" id="JALZ01000017">
    <property type="protein sequence ID" value="ETX13836.1"/>
    <property type="molecule type" value="Genomic_DNA"/>
</dbReference>
<dbReference type="InterPro" id="IPR043129">
    <property type="entry name" value="ATPase_NBD"/>
</dbReference>
<dbReference type="eggNOG" id="COG1940">
    <property type="taxonomic scope" value="Bacteria"/>
</dbReference>
<dbReference type="Pfam" id="PF13412">
    <property type="entry name" value="HTH_24"/>
    <property type="match status" value="1"/>
</dbReference>
<dbReference type="Pfam" id="PF00480">
    <property type="entry name" value="ROK"/>
    <property type="match status" value="1"/>
</dbReference>
<dbReference type="RefSeq" id="WP_037264168.1">
    <property type="nucleotide sequence ID" value="NZ_JALZ01000017.1"/>
</dbReference>
<dbReference type="PATRIC" id="fig|1449350.3.peg.2980"/>